<dbReference type="SMART" id="SM00173">
    <property type="entry name" value="RAS"/>
    <property type="match status" value="1"/>
</dbReference>
<dbReference type="SMART" id="SM00175">
    <property type="entry name" value="RAB"/>
    <property type="match status" value="1"/>
</dbReference>
<evidence type="ECO:0000256" key="1">
    <source>
        <dbReference type="ARBA" id="ARBA00022741"/>
    </source>
</evidence>
<keyword evidence="1" id="KW-0547">Nucleotide-binding</keyword>
<dbReference type="GO" id="GO:0007165">
    <property type="term" value="P:signal transduction"/>
    <property type="evidence" value="ECO:0007669"/>
    <property type="project" value="InterPro"/>
</dbReference>
<dbReference type="InterPro" id="IPR027417">
    <property type="entry name" value="P-loop_NTPase"/>
</dbReference>
<keyword evidence="5" id="KW-1185">Reference proteome</keyword>
<dbReference type="Proteomes" id="UP001431209">
    <property type="component" value="Unassembled WGS sequence"/>
</dbReference>
<dbReference type="GO" id="GO:0003924">
    <property type="term" value="F:GTPase activity"/>
    <property type="evidence" value="ECO:0007669"/>
    <property type="project" value="InterPro"/>
</dbReference>
<gene>
    <name evidence="4" type="ORF">AKO1_010770</name>
</gene>
<dbReference type="Gene3D" id="3.40.50.300">
    <property type="entry name" value="P-loop containing nucleotide triphosphate hydrolases"/>
    <property type="match status" value="1"/>
</dbReference>
<feature type="domain" description="F-box" evidence="3">
    <location>
        <begin position="10"/>
        <end position="51"/>
    </location>
</feature>
<dbReference type="SUPFAM" id="SSF52540">
    <property type="entry name" value="P-loop containing nucleoside triphosphate hydrolases"/>
    <property type="match status" value="1"/>
</dbReference>
<dbReference type="EMBL" id="JAOPGA020000309">
    <property type="protein sequence ID" value="KAL0478101.1"/>
    <property type="molecule type" value="Genomic_DNA"/>
</dbReference>
<dbReference type="PRINTS" id="PR00449">
    <property type="entry name" value="RASTRNSFRMNG"/>
</dbReference>
<accession>A0AAW2YMP8</accession>
<dbReference type="InterPro" id="IPR001806">
    <property type="entry name" value="Small_GTPase"/>
</dbReference>
<protein>
    <recommendedName>
        <fullName evidence="3">F-box domain-containing protein</fullName>
    </recommendedName>
</protein>
<keyword evidence="2" id="KW-0342">GTP-binding</keyword>
<comment type="caution">
    <text evidence="4">The sequence shown here is derived from an EMBL/GenBank/DDBJ whole genome shotgun (WGS) entry which is preliminary data.</text>
</comment>
<dbReference type="AlphaFoldDB" id="A0AAW2YMP8"/>
<organism evidence="4 5">
    <name type="scientific">Acrasis kona</name>
    <dbReference type="NCBI Taxonomy" id="1008807"/>
    <lineage>
        <taxon>Eukaryota</taxon>
        <taxon>Discoba</taxon>
        <taxon>Heterolobosea</taxon>
        <taxon>Tetramitia</taxon>
        <taxon>Eutetramitia</taxon>
        <taxon>Acrasidae</taxon>
        <taxon>Acrasis</taxon>
    </lineage>
</organism>
<dbReference type="Pfam" id="PF12937">
    <property type="entry name" value="F-box-like"/>
    <property type="match status" value="1"/>
</dbReference>
<dbReference type="SMART" id="SM00174">
    <property type="entry name" value="RHO"/>
    <property type="match status" value="1"/>
</dbReference>
<dbReference type="GO" id="GO:0005525">
    <property type="term" value="F:GTP binding"/>
    <property type="evidence" value="ECO:0007669"/>
    <property type="project" value="UniProtKB-KW"/>
</dbReference>
<dbReference type="GO" id="GO:0016020">
    <property type="term" value="C:membrane"/>
    <property type="evidence" value="ECO:0007669"/>
    <property type="project" value="InterPro"/>
</dbReference>
<dbReference type="PANTHER" id="PTHR24070">
    <property type="entry name" value="RAS, DI-RAS, AND RHEB FAMILY MEMBERS OF SMALL GTPASE SUPERFAMILY"/>
    <property type="match status" value="1"/>
</dbReference>
<evidence type="ECO:0000313" key="5">
    <source>
        <dbReference type="Proteomes" id="UP001431209"/>
    </source>
</evidence>
<reference evidence="4 5" key="1">
    <citation type="submission" date="2024-03" db="EMBL/GenBank/DDBJ databases">
        <title>The Acrasis kona genome and developmental transcriptomes reveal deep origins of eukaryotic multicellular pathways.</title>
        <authorList>
            <person name="Sheikh S."/>
            <person name="Fu C.-J."/>
            <person name="Brown M.W."/>
            <person name="Baldauf S.L."/>
        </authorList>
    </citation>
    <scope>NUCLEOTIDE SEQUENCE [LARGE SCALE GENOMIC DNA]</scope>
    <source>
        <strain evidence="4 5">ATCC MYA-3509</strain>
    </source>
</reference>
<dbReference type="InterPro" id="IPR036047">
    <property type="entry name" value="F-box-like_dom_sf"/>
</dbReference>
<evidence type="ECO:0000256" key="2">
    <source>
        <dbReference type="ARBA" id="ARBA00023134"/>
    </source>
</evidence>
<proteinExistence type="predicted"/>
<evidence type="ECO:0000313" key="4">
    <source>
        <dbReference type="EMBL" id="KAL0478101.1"/>
    </source>
</evidence>
<name>A0AAW2YMP8_9EUKA</name>
<evidence type="ECO:0000259" key="3">
    <source>
        <dbReference type="Pfam" id="PF12937"/>
    </source>
</evidence>
<sequence length="274" mass="32126">MTQALLSNVELLNRIFSYISLQPEILSKLCLVNRVFYCIISSDQFWRRIWFKKYPGSMGIITKNYRSSYILMRQYWKTKCQPIYKSKKRAYNNPYHLEDRDHARIGMFGEEGVGKTAIVTRYTQVEYSYRKVVKLHDNEVRLEILDTAAGEEYSKTGQKYLRICDGGMFCFSVSDRRSFTFIAEEIQKALQMDKPVIMVGCKNELSRAVSFQEAQHFAQHHKIHYVETSAKRNTNITSAFQVMLEHILYQQLYFIPAFKAIANKEQTSSKCCVM</sequence>
<dbReference type="PROSITE" id="PS51419">
    <property type="entry name" value="RAB"/>
    <property type="match status" value="1"/>
</dbReference>
<dbReference type="SUPFAM" id="SSF81383">
    <property type="entry name" value="F-box domain"/>
    <property type="match status" value="1"/>
</dbReference>
<dbReference type="InterPro" id="IPR001810">
    <property type="entry name" value="F-box_dom"/>
</dbReference>
<dbReference type="Pfam" id="PF00071">
    <property type="entry name" value="Ras"/>
    <property type="match status" value="1"/>
</dbReference>
<dbReference type="PROSITE" id="PS51421">
    <property type="entry name" value="RAS"/>
    <property type="match status" value="1"/>
</dbReference>
<dbReference type="InterPro" id="IPR020849">
    <property type="entry name" value="Small_GTPase_Ras-type"/>
</dbReference>